<dbReference type="InterPro" id="IPR050523">
    <property type="entry name" value="AKR_Detox_Biosynth"/>
</dbReference>
<dbReference type="SUPFAM" id="SSF51430">
    <property type="entry name" value="NAD(P)-linked oxidoreductase"/>
    <property type="match status" value="1"/>
</dbReference>
<gene>
    <name evidence="3" type="ORF">AAF712_000281</name>
</gene>
<name>A0ABR3AG16_9AGAR</name>
<evidence type="ECO:0000259" key="2">
    <source>
        <dbReference type="Pfam" id="PF00248"/>
    </source>
</evidence>
<proteinExistence type="predicted"/>
<reference evidence="3 4" key="1">
    <citation type="submission" date="2024-05" db="EMBL/GenBank/DDBJ databases">
        <title>A draft genome resource for the thread blight pathogen Marasmius tenuissimus strain MS-2.</title>
        <authorList>
            <person name="Yulfo-Soto G.E."/>
            <person name="Baruah I.K."/>
            <person name="Amoako-Attah I."/>
            <person name="Bukari Y."/>
            <person name="Meinhardt L.W."/>
            <person name="Bailey B.A."/>
            <person name="Cohen S.P."/>
        </authorList>
    </citation>
    <scope>NUCLEOTIDE SEQUENCE [LARGE SCALE GENOMIC DNA]</scope>
    <source>
        <strain evidence="3 4">MS-2</strain>
    </source>
</reference>
<evidence type="ECO:0000313" key="4">
    <source>
        <dbReference type="Proteomes" id="UP001437256"/>
    </source>
</evidence>
<dbReference type="EMBL" id="JBBXMP010000001">
    <property type="protein sequence ID" value="KAL0072518.1"/>
    <property type="molecule type" value="Genomic_DNA"/>
</dbReference>
<accession>A0ABR3AG16</accession>
<sequence length="354" mass="39345">MPNADSTIPKKVNGLTIILGMGNIGDPDNYMVRFPTADSAKAYLSAYAKRGYRQLDSARNYPPGAPETCEPVMGEALELINAEETKGAGLLSSVPFIVDTKLRYKPPNTHSAEMVEKSIRESLVALRLDKVHIEYLHSIDTTSDTRETCRAMDEAFCAAKFEKFGLCSTTVQQLDEFFQACEQQKLTVRPTVYQGEYNLLTRGHEEEMEKAREYGMPFYAFSPAGGGLLNSMEYRERDGGRFDITTKMGQSYHDYWYGSPHLMQAAQSLRDLSEAHSLSGHHMALRWIVWHSKLSGAHGDGIILGASSIEQLNSNLDAIESGPLRKEVSGAIEDIWSAFKRAKAGEGEGENRVE</sequence>
<evidence type="ECO:0000256" key="1">
    <source>
        <dbReference type="ARBA" id="ARBA00023002"/>
    </source>
</evidence>
<comment type="caution">
    <text evidence="3">The sequence shown here is derived from an EMBL/GenBank/DDBJ whole genome shotgun (WGS) entry which is preliminary data.</text>
</comment>
<keyword evidence="4" id="KW-1185">Reference proteome</keyword>
<feature type="domain" description="NADP-dependent oxidoreductase" evidence="2">
    <location>
        <begin position="17"/>
        <end position="336"/>
    </location>
</feature>
<dbReference type="Proteomes" id="UP001437256">
    <property type="component" value="Unassembled WGS sequence"/>
</dbReference>
<evidence type="ECO:0000313" key="3">
    <source>
        <dbReference type="EMBL" id="KAL0072518.1"/>
    </source>
</evidence>
<dbReference type="InterPro" id="IPR036812">
    <property type="entry name" value="NAD(P)_OxRdtase_dom_sf"/>
</dbReference>
<dbReference type="PANTHER" id="PTHR43364">
    <property type="entry name" value="NADH-SPECIFIC METHYLGLYOXAL REDUCTASE-RELATED"/>
    <property type="match status" value="1"/>
</dbReference>
<dbReference type="InterPro" id="IPR023210">
    <property type="entry name" value="NADP_OxRdtase_dom"/>
</dbReference>
<dbReference type="PANTHER" id="PTHR43364:SF4">
    <property type="entry name" value="NAD(P)-LINKED OXIDOREDUCTASE SUPERFAMILY PROTEIN"/>
    <property type="match status" value="1"/>
</dbReference>
<dbReference type="Pfam" id="PF00248">
    <property type="entry name" value="Aldo_ket_red"/>
    <property type="match status" value="1"/>
</dbReference>
<organism evidence="3 4">
    <name type="scientific">Marasmius tenuissimus</name>
    <dbReference type="NCBI Taxonomy" id="585030"/>
    <lineage>
        <taxon>Eukaryota</taxon>
        <taxon>Fungi</taxon>
        <taxon>Dikarya</taxon>
        <taxon>Basidiomycota</taxon>
        <taxon>Agaricomycotina</taxon>
        <taxon>Agaricomycetes</taxon>
        <taxon>Agaricomycetidae</taxon>
        <taxon>Agaricales</taxon>
        <taxon>Marasmiineae</taxon>
        <taxon>Marasmiaceae</taxon>
        <taxon>Marasmius</taxon>
    </lineage>
</organism>
<keyword evidence="1" id="KW-0560">Oxidoreductase</keyword>
<protein>
    <recommendedName>
        <fullName evidence="2">NADP-dependent oxidoreductase domain-containing protein</fullName>
    </recommendedName>
</protein>
<dbReference type="Gene3D" id="3.20.20.100">
    <property type="entry name" value="NADP-dependent oxidoreductase domain"/>
    <property type="match status" value="1"/>
</dbReference>